<dbReference type="Proteomes" id="UP001470230">
    <property type="component" value="Unassembled WGS sequence"/>
</dbReference>
<name>A0ABR2KWC8_9EUKA</name>
<accession>A0ABR2KWC8</accession>
<gene>
    <name evidence="1" type="ORF">M9Y10_023825</name>
</gene>
<reference evidence="1 2" key="1">
    <citation type="submission" date="2024-04" db="EMBL/GenBank/DDBJ databases">
        <title>Tritrichomonas musculus Genome.</title>
        <authorList>
            <person name="Alves-Ferreira E."/>
            <person name="Grigg M."/>
            <person name="Lorenzi H."/>
            <person name="Galac M."/>
        </authorList>
    </citation>
    <scope>NUCLEOTIDE SEQUENCE [LARGE SCALE GENOMIC DNA]</scope>
    <source>
        <strain evidence="1 2">EAF2021</strain>
    </source>
</reference>
<evidence type="ECO:0000313" key="1">
    <source>
        <dbReference type="EMBL" id="KAK8895363.1"/>
    </source>
</evidence>
<protein>
    <submittedName>
        <fullName evidence="1">Uncharacterized protein</fullName>
    </submittedName>
</protein>
<organism evidence="1 2">
    <name type="scientific">Tritrichomonas musculus</name>
    <dbReference type="NCBI Taxonomy" id="1915356"/>
    <lineage>
        <taxon>Eukaryota</taxon>
        <taxon>Metamonada</taxon>
        <taxon>Parabasalia</taxon>
        <taxon>Tritrichomonadida</taxon>
        <taxon>Tritrichomonadidae</taxon>
        <taxon>Tritrichomonas</taxon>
    </lineage>
</organism>
<proteinExistence type="predicted"/>
<sequence length="129" mass="14936">MEESRKIKVGTLTTEQELDIGCAKYEDLKTGFANWKKDLFKFVTEEFNNSLSSTSNEEHMQALNELSIWEVSSVVSFVFRATWGCDWIPGRRRAMNCLKKAKEMSQGFDEYIGKCIDHVIFACWDDDDD</sequence>
<keyword evidence="2" id="KW-1185">Reference proteome</keyword>
<evidence type="ECO:0000313" key="2">
    <source>
        <dbReference type="Proteomes" id="UP001470230"/>
    </source>
</evidence>
<dbReference type="EMBL" id="JAPFFF010000003">
    <property type="protein sequence ID" value="KAK8895363.1"/>
    <property type="molecule type" value="Genomic_DNA"/>
</dbReference>
<comment type="caution">
    <text evidence="1">The sequence shown here is derived from an EMBL/GenBank/DDBJ whole genome shotgun (WGS) entry which is preliminary data.</text>
</comment>